<organism evidence="2 3">
    <name type="scientific">Asbolus verrucosus</name>
    <name type="common">Desert ironclad beetle</name>
    <dbReference type="NCBI Taxonomy" id="1661398"/>
    <lineage>
        <taxon>Eukaryota</taxon>
        <taxon>Metazoa</taxon>
        <taxon>Ecdysozoa</taxon>
        <taxon>Arthropoda</taxon>
        <taxon>Hexapoda</taxon>
        <taxon>Insecta</taxon>
        <taxon>Pterygota</taxon>
        <taxon>Neoptera</taxon>
        <taxon>Endopterygota</taxon>
        <taxon>Coleoptera</taxon>
        <taxon>Polyphaga</taxon>
        <taxon>Cucujiformia</taxon>
        <taxon>Tenebrionidae</taxon>
        <taxon>Pimeliinae</taxon>
        <taxon>Asbolus</taxon>
    </lineage>
</organism>
<feature type="coiled-coil region" evidence="1">
    <location>
        <begin position="78"/>
        <end position="126"/>
    </location>
</feature>
<dbReference type="OrthoDB" id="6350415at2759"/>
<feature type="coiled-coil region" evidence="1">
    <location>
        <begin position="282"/>
        <end position="309"/>
    </location>
</feature>
<keyword evidence="3" id="KW-1185">Reference proteome</keyword>
<feature type="coiled-coil region" evidence="1">
    <location>
        <begin position="363"/>
        <end position="450"/>
    </location>
</feature>
<sequence length="742" mass="87065">MAVCELYRRIKKQNGSNTFKYVESQQFLVNVLSANLIDLEDRNEALGMELSLLTKSYKKLQDCTFELEVEHFNSLQDIAILETQLHKYQNEFRSLEDSKYGTRSEVKKLRQQKRCYEHALECFRNEMSVMSEQLIHLQEILKLSNQSCKEENGQLYKAIVDLQQICDRLQVQLIEAEKKVLVENQMNQLKDQKIDELQLIIGQKNADLNVHDEAIHDMKLKLENAVIENHELQNTIVSLNSTIMQLQCALASRDGVCKSKSTVGRKSMSSFKDDLEKRDRKYEKLQMDYKAQYEMLKALQKEFDKVKEKDKMKTKALKRQLIELNESLAESELHQTALAEVFQKKVHEDRQQEDLYLSCRCEIALYKKLMEDFKQSFEEAKKNLTDMKIQNKSLTEQLKHKENKLNEMQKKLAKKEKEISQNFKEMAEKLKRSQEEEKRLSEFIENLKGEIQKRIAHNNEKDVRRPGFCPCNKMENFPYDDIDGMATTHEEIASLKIEIKRMIQNQLALNNENDKLLKQVTCLQTTVTTLEGKNCNLKQKVEKAQLENQKLRENNKQLSREKETFAQMVRNLEIELAETRNCRDDVCEESRHVVNNVKAWLEEQKKINNKVKKRAQCYCDTITKLKQENASLLNRSAAAPPTVKSNRPIKNYTSLVPPPPTIECQSPWCLDSQGLDSPRDSPSSFLTCSIEEWYSPNYRDETDFETDHEEEFVNRLEAVTLEMRNNNKKWKDKYKQDCECIP</sequence>
<reference evidence="2 3" key="1">
    <citation type="submission" date="2017-03" db="EMBL/GenBank/DDBJ databases">
        <title>Genome of the blue death feigning beetle - Asbolus verrucosus.</title>
        <authorList>
            <person name="Rider S.D."/>
        </authorList>
    </citation>
    <scope>NUCLEOTIDE SEQUENCE [LARGE SCALE GENOMIC DNA]</scope>
    <source>
        <strain evidence="2">Butters</strain>
        <tissue evidence="2">Head and leg muscle</tissue>
    </source>
</reference>
<comment type="caution">
    <text evidence="2">The sequence shown here is derived from an EMBL/GenBank/DDBJ whole genome shotgun (WGS) entry which is preliminary data.</text>
</comment>
<name>A0A482WEB8_ASBVE</name>
<feature type="coiled-coil region" evidence="1">
    <location>
        <begin position="215"/>
        <end position="242"/>
    </location>
</feature>
<evidence type="ECO:0000313" key="3">
    <source>
        <dbReference type="Proteomes" id="UP000292052"/>
    </source>
</evidence>
<evidence type="ECO:0000313" key="2">
    <source>
        <dbReference type="EMBL" id="RZC42883.1"/>
    </source>
</evidence>
<keyword evidence="1" id="KW-0175">Coiled coil</keyword>
<gene>
    <name evidence="2" type="ORF">BDFB_003217</name>
</gene>
<dbReference type="EMBL" id="QDEB01004057">
    <property type="protein sequence ID" value="RZC42883.1"/>
    <property type="molecule type" value="Genomic_DNA"/>
</dbReference>
<accession>A0A482WEB8</accession>
<dbReference type="Proteomes" id="UP000292052">
    <property type="component" value="Unassembled WGS sequence"/>
</dbReference>
<dbReference type="AlphaFoldDB" id="A0A482WEB8"/>
<evidence type="ECO:0000256" key="1">
    <source>
        <dbReference type="SAM" id="Coils"/>
    </source>
</evidence>
<proteinExistence type="predicted"/>
<protein>
    <submittedName>
        <fullName evidence="2">Leucine-rich repeat-containing protein</fullName>
    </submittedName>
</protein>
<feature type="coiled-coil region" evidence="1">
    <location>
        <begin position="485"/>
        <end position="575"/>
    </location>
</feature>